<dbReference type="Pfam" id="PF04502">
    <property type="entry name" value="Saf4_Yju2"/>
    <property type="match status" value="2"/>
</dbReference>
<gene>
    <name evidence="2" type="ORF">ACJRO7_016873</name>
</gene>
<dbReference type="AlphaFoldDB" id="A0ABD3KNH2"/>
<protein>
    <recommendedName>
        <fullName evidence="4">Yippee domain-containing protein</fullName>
    </recommendedName>
</protein>
<evidence type="ECO:0000256" key="1">
    <source>
        <dbReference type="SAM" id="MobiDB-lite"/>
    </source>
</evidence>
<evidence type="ECO:0000313" key="3">
    <source>
        <dbReference type="Proteomes" id="UP001634007"/>
    </source>
</evidence>
<proteinExistence type="predicted"/>
<name>A0ABD3KNH2_EUCGL</name>
<dbReference type="PANTHER" id="PTHR12111:SF1">
    <property type="entry name" value="SPLICING FACTOR YJU2"/>
    <property type="match status" value="1"/>
</dbReference>
<evidence type="ECO:0008006" key="4">
    <source>
        <dbReference type="Google" id="ProtNLM"/>
    </source>
</evidence>
<dbReference type="EMBL" id="JBJKBG010000004">
    <property type="protein sequence ID" value="KAL3741310.1"/>
    <property type="molecule type" value="Genomic_DNA"/>
</dbReference>
<evidence type="ECO:0000313" key="2">
    <source>
        <dbReference type="EMBL" id="KAL3741310.1"/>
    </source>
</evidence>
<keyword evidence="3" id="KW-1185">Reference proteome</keyword>
<comment type="caution">
    <text evidence="2">The sequence shown here is derived from an EMBL/GenBank/DDBJ whole genome shotgun (WGS) entry which is preliminary data.</text>
</comment>
<organism evidence="2 3">
    <name type="scientific">Eucalyptus globulus</name>
    <name type="common">Tasmanian blue gum</name>
    <dbReference type="NCBI Taxonomy" id="34317"/>
    <lineage>
        <taxon>Eukaryota</taxon>
        <taxon>Viridiplantae</taxon>
        <taxon>Streptophyta</taxon>
        <taxon>Embryophyta</taxon>
        <taxon>Tracheophyta</taxon>
        <taxon>Spermatophyta</taxon>
        <taxon>Magnoliopsida</taxon>
        <taxon>eudicotyledons</taxon>
        <taxon>Gunneridae</taxon>
        <taxon>Pentapetalae</taxon>
        <taxon>rosids</taxon>
        <taxon>malvids</taxon>
        <taxon>Myrtales</taxon>
        <taxon>Myrtaceae</taxon>
        <taxon>Myrtoideae</taxon>
        <taxon>Eucalypteae</taxon>
        <taxon>Eucalyptus</taxon>
    </lineage>
</organism>
<feature type="region of interest" description="Disordered" evidence="1">
    <location>
        <begin position="157"/>
        <end position="181"/>
    </location>
</feature>
<sequence>MGERYRRSSTAVPWGLPPGSICRRPPPIWPDHERLPVRRPRNRRPTKVRIMLPISVRCDACGNRIDKGSKLSSRKEEVAVAGAGEVGCRTFDSVFRVLEFASVLIPGAFSSAFREQAYLGIPEFRFYFGCTGCSAELAIKTDQRNSYCIVESGSTRVESPDVPELTDDSEKMHCQPSGREE</sequence>
<dbReference type="InterPro" id="IPR007590">
    <property type="entry name" value="Saf4/Yju2"/>
</dbReference>
<dbReference type="PANTHER" id="PTHR12111">
    <property type="entry name" value="SPLICING FACTOR YJU2"/>
    <property type="match status" value="1"/>
</dbReference>
<feature type="compositionally biased region" description="Basic and acidic residues" evidence="1">
    <location>
        <begin position="168"/>
        <end position="181"/>
    </location>
</feature>
<dbReference type="Proteomes" id="UP001634007">
    <property type="component" value="Unassembled WGS sequence"/>
</dbReference>
<accession>A0ABD3KNH2</accession>
<reference evidence="2 3" key="1">
    <citation type="submission" date="2024-11" db="EMBL/GenBank/DDBJ databases">
        <title>Chromosome-level genome assembly of Eucalyptus globulus Labill. provides insights into its genome evolution.</title>
        <authorList>
            <person name="Li X."/>
        </authorList>
    </citation>
    <scope>NUCLEOTIDE SEQUENCE [LARGE SCALE GENOMIC DNA]</scope>
    <source>
        <strain evidence="2">CL2024</strain>
        <tissue evidence="2">Fresh tender leaves</tissue>
    </source>
</reference>